<dbReference type="SUPFAM" id="SSF53738">
    <property type="entry name" value="Phosphoglucomutase, first 3 domains"/>
    <property type="match status" value="3"/>
</dbReference>
<keyword evidence="4 7" id="KW-0479">Metal-binding</keyword>
<dbReference type="PROSITE" id="PS00710">
    <property type="entry name" value="PGM_PMM"/>
    <property type="match status" value="1"/>
</dbReference>
<evidence type="ECO:0000259" key="8">
    <source>
        <dbReference type="Pfam" id="PF00408"/>
    </source>
</evidence>
<dbReference type="InterPro" id="IPR024086">
    <property type="entry name" value="GlmM_arc-type"/>
</dbReference>
<dbReference type="Proteomes" id="UP000240708">
    <property type="component" value="Unassembled WGS sequence"/>
</dbReference>
<evidence type="ECO:0000256" key="5">
    <source>
        <dbReference type="ARBA" id="ARBA00022842"/>
    </source>
</evidence>
<dbReference type="RefSeq" id="WP_106568835.1">
    <property type="nucleotide sequence ID" value="NZ_PYGF01000015.1"/>
</dbReference>
<dbReference type="PRINTS" id="PR00509">
    <property type="entry name" value="PGMPMM"/>
</dbReference>
<sequence>MALIKSISGIRGTIGGKPGEGLTPLDVVKFTSAYGAWVINHTKNPKVVIGRDARISGDMISKLVTATLQGLGIDVVDLGLSTTPTVELAVPLEKAGGGIILTASHNPIQWNALKLLNDKGEFISDAEGKAILESAENEDFKFAEVKKLGKYSRIDNYIDRHIEHVLSLKLVDVEAIKARKFKIVVDAVNSTGGIAVPKLLRALGVEEIEEMYCTPDGHFPHNPEPLPENLRDIADKLKRGKYDLGIVVDPDVDRLCFMNEDGSPFGEEYTLVAVSDYVLSQTPGNTVSNLSSTRALSDVTKKRGGQYQAAAVGEVNVVNKMKETNAIIGGEGNGGVIYPESHYGRDALIGIGLFLTHLAKFGKSISMLRASYPNYYISKNKIELTPEIDVDKILEEIKIKYSKQPINDIDGVKIEFEKEWVHLRKSNTEPIIRIYSESETQATAEHLANKIILDIKEVISGS</sequence>
<dbReference type="InterPro" id="IPR005846">
    <property type="entry name" value="A-D-PHexomutase_a/b/a-III"/>
</dbReference>
<dbReference type="PANTHER" id="PTHR42946:SF1">
    <property type="entry name" value="PHOSPHOGLUCOMUTASE (ALPHA-D-GLUCOSE-1,6-BISPHOSPHATE-DEPENDENT)"/>
    <property type="match status" value="1"/>
</dbReference>
<reference evidence="12 13" key="1">
    <citation type="submission" date="2018-03" db="EMBL/GenBank/DDBJ databases">
        <title>Genomic Encyclopedia of Archaeal and Bacterial Type Strains, Phase II (KMG-II): from individual species to whole genera.</title>
        <authorList>
            <person name="Goeker M."/>
        </authorList>
    </citation>
    <scope>NUCLEOTIDE SEQUENCE [LARGE SCALE GENOMIC DNA]</scope>
    <source>
        <strain evidence="12 13">DSM 28057</strain>
    </source>
</reference>
<evidence type="ECO:0000259" key="9">
    <source>
        <dbReference type="Pfam" id="PF02878"/>
    </source>
</evidence>
<dbReference type="InterPro" id="IPR050060">
    <property type="entry name" value="Phosphoglucosamine_mutase"/>
</dbReference>
<evidence type="ECO:0000256" key="7">
    <source>
        <dbReference type="RuleBase" id="RU004326"/>
    </source>
</evidence>
<dbReference type="GO" id="GO:0009252">
    <property type="term" value="P:peptidoglycan biosynthetic process"/>
    <property type="evidence" value="ECO:0007669"/>
    <property type="project" value="TreeGrafter"/>
</dbReference>
<organism evidence="12 13">
    <name type="scientific">Cecembia rubra</name>
    <dbReference type="NCBI Taxonomy" id="1485585"/>
    <lineage>
        <taxon>Bacteria</taxon>
        <taxon>Pseudomonadati</taxon>
        <taxon>Bacteroidota</taxon>
        <taxon>Cytophagia</taxon>
        <taxon>Cytophagales</taxon>
        <taxon>Cyclobacteriaceae</taxon>
        <taxon>Cecembia</taxon>
    </lineage>
</organism>
<dbReference type="NCBIfam" id="TIGR03990">
    <property type="entry name" value="Arch_GlmM"/>
    <property type="match status" value="1"/>
</dbReference>
<dbReference type="InterPro" id="IPR005841">
    <property type="entry name" value="Alpha-D-phosphohexomutase_SF"/>
</dbReference>
<dbReference type="InterPro" id="IPR005843">
    <property type="entry name" value="A-D-PHexomutase_C"/>
</dbReference>
<comment type="caution">
    <text evidence="12">The sequence shown here is derived from an EMBL/GenBank/DDBJ whole genome shotgun (WGS) entry which is preliminary data.</text>
</comment>
<accession>A0A2P8DTH8</accession>
<dbReference type="FunFam" id="3.40.120.10:FF:000020">
    <property type="entry name" value="Phosphoglucosamine mutase"/>
    <property type="match status" value="1"/>
</dbReference>
<dbReference type="GO" id="GO:0000287">
    <property type="term" value="F:magnesium ion binding"/>
    <property type="evidence" value="ECO:0007669"/>
    <property type="project" value="InterPro"/>
</dbReference>
<comment type="similarity">
    <text evidence="2 7">Belongs to the phosphohexose mutase family.</text>
</comment>
<dbReference type="Pfam" id="PF02878">
    <property type="entry name" value="PGM_PMM_I"/>
    <property type="match status" value="1"/>
</dbReference>
<dbReference type="Pfam" id="PF00408">
    <property type="entry name" value="PGM_PMM_IV"/>
    <property type="match status" value="1"/>
</dbReference>
<dbReference type="GO" id="GO:0004615">
    <property type="term" value="F:phosphomannomutase activity"/>
    <property type="evidence" value="ECO:0007669"/>
    <property type="project" value="TreeGrafter"/>
</dbReference>
<keyword evidence="5 7" id="KW-0460">Magnesium</keyword>
<evidence type="ECO:0000313" key="13">
    <source>
        <dbReference type="Proteomes" id="UP000240708"/>
    </source>
</evidence>
<proteinExistence type="inferred from homology"/>
<feature type="domain" description="Alpha-D-phosphohexomutase alpha/beta/alpha" evidence="10">
    <location>
        <begin position="161"/>
        <end position="262"/>
    </location>
</feature>
<dbReference type="EMBL" id="PYGF01000015">
    <property type="protein sequence ID" value="PSL00523.1"/>
    <property type="molecule type" value="Genomic_DNA"/>
</dbReference>
<feature type="domain" description="Alpha-D-phosphohexomutase C-terminal" evidence="8">
    <location>
        <begin position="395"/>
        <end position="451"/>
    </location>
</feature>
<dbReference type="GO" id="GO:0005829">
    <property type="term" value="C:cytosol"/>
    <property type="evidence" value="ECO:0007669"/>
    <property type="project" value="TreeGrafter"/>
</dbReference>
<dbReference type="InterPro" id="IPR005845">
    <property type="entry name" value="A-D-PHexomutase_a/b/a-II"/>
</dbReference>
<evidence type="ECO:0000256" key="1">
    <source>
        <dbReference type="ARBA" id="ARBA00001946"/>
    </source>
</evidence>
<keyword evidence="3" id="KW-0597">Phosphoprotein</keyword>
<gene>
    <name evidence="12" type="ORF">CLV48_11575</name>
</gene>
<evidence type="ECO:0000256" key="3">
    <source>
        <dbReference type="ARBA" id="ARBA00022553"/>
    </source>
</evidence>
<dbReference type="Gene3D" id="3.40.120.10">
    <property type="entry name" value="Alpha-D-Glucose-1,6-Bisphosphate, subunit A, domain 3"/>
    <property type="match status" value="3"/>
</dbReference>
<dbReference type="GO" id="GO:0008966">
    <property type="term" value="F:phosphoglucosamine mutase activity"/>
    <property type="evidence" value="ECO:0007669"/>
    <property type="project" value="InterPro"/>
</dbReference>
<evidence type="ECO:0000313" key="12">
    <source>
        <dbReference type="EMBL" id="PSL00523.1"/>
    </source>
</evidence>
<dbReference type="AlphaFoldDB" id="A0A2P8DTH8"/>
<evidence type="ECO:0000256" key="6">
    <source>
        <dbReference type="ARBA" id="ARBA00023235"/>
    </source>
</evidence>
<evidence type="ECO:0000259" key="11">
    <source>
        <dbReference type="Pfam" id="PF02880"/>
    </source>
</evidence>
<name>A0A2P8DTH8_9BACT</name>
<dbReference type="InterPro" id="IPR005844">
    <property type="entry name" value="A-D-PHexomutase_a/b/a-I"/>
</dbReference>
<dbReference type="Pfam" id="PF02880">
    <property type="entry name" value="PGM_PMM_III"/>
    <property type="match status" value="1"/>
</dbReference>
<dbReference type="SUPFAM" id="SSF55957">
    <property type="entry name" value="Phosphoglucomutase, C-terminal domain"/>
    <property type="match status" value="1"/>
</dbReference>
<evidence type="ECO:0000259" key="10">
    <source>
        <dbReference type="Pfam" id="PF02879"/>
    </source>
</evidence>
<dbReference type="Gene3D" id="3.30.310.50">
    <property type="entry name" value="Alpha-D-phosphohexomutase, C-terminal domain"/>
    <property type="match status" value="1"/>
</dbReference>
<feature type="domain" description="Alpha-D-phosphohexomutase alpha/beta/alpha" evidence="9">
    <location>
        <begin position="8"/>
        <end position="140"/>
    </location>
</feature>
<dbReference type="InterPro" id="IPR016055">
    <property type="entry name" value="A-D-PHexomutase_a/b/a-I/II/III"/>
</dbReference>
<dbReference type="GO" id="GO:0006048">
    <property type="term" value="P:UDP-N-acetylglucosamine biosynthetic process"/>
    <property type="evidence" value="ECO:0007669"/>
    <property type="project" value="TreeGrafter"/>
</dbReference>
<dbReference type="InterPro" id="IPR016066">
    <property type="entry name" value="A-D-PHexomutase_CS"/>
</dbReference>
<dbReference type="PANTHER" id="PTHR42946">
    <property type="entry name" value="PHOSPHOHEXOSE MUTASE"/>
    <property type="match status" value="1"/>
</dbReference>
<evidence type="ECO:0000256" key="2">
    <source>
        <dbReference type="ARBA" id="ARBA00010231"/>
    </source>
</evidence>
<keyword evidence="6" id="KW-0413">Isomerase</keyword>
<feature type="domain" description="Alpha-D-phosphohexomutase alpha/beta/alpha" evidence="11">
    <location>
        <begin position="269"/>
        <end position="374"/>
    </location>
</feature>
<protein>
    <submittedName>
        <fullName evidence="12">Phosphomannomutase</fullName>
    </submittedName>
</protein>
<evidence type="ECO:0000256" key="4">
    <source>
        <dbReference type="ARBA" id="ARBA00022723"/>
    </source>
</evidence>
<dbReference type="GO" id="GO:0005975">
    <property type="term" value="P:carbohydrate metabolic process"/>
    <property type="evidence" value="ECO:0007669"/>
    <property type="project" value="InterPro"/>
</dbReference>
<dbReference type="OrthoDB" id="9806956at2"/>
<dbReference type="InterPro" id="IPR036900">
    <property type="entry name" value="A-D-PHexomutase_C_sf"/>
</dbReference>
<dbReference type="Pfam" id="PF02879">
    <property type="entry name" value="PGM_PMM_II"/>
    <property type="match status" value="1"/>
</dbReference>
<comment type="cofactor">
    <cofactor evidence="1">
        <name>Mg(2+)</name>
        <dbReference type="ChEBI" id="CHEBI:18420"/>
    </cofactor>
</comment>
<keyword evidence="13" id="KW-1185">Reference proteome</keyword>